<feature type="repeat" description="TPR" evidence="4">
    <location>
        <begin position="560"/>
        <end position="593"/>
    </location>
</feature>
<feature type="compositionally biased region" description="Polar residues" evidence="5">
    <location>
        <begin position="301"/>
        <end position="323"/>
    </location>
</feature>
<proteinExistence type="inferred from homology"/>
<name>A0AAD9NYK6_RIDPI</name>
<dbReference type="PANTHER" id="PTHR16193:SF0">
    <property type="entry name" value="TETRATRICOPEPTIDE REPEAT PROTEIN 27"/>
    <property type="match status" value="1"/>
</dbReference>
<dbReference type="InterPro" id="IPR011990">
    <property type="entry name" value="TPR-like_helical_dom_sf"/>
</dbReference>
<feature type="repeat" description="TPR" evidence="4">
    <location>
        <begin position="628"/>
        <end position="661"/>
    </location>
</feature>
<evidence type="ECO:0000256" key="5">
    <source>
        <dbReference type="SAM" id="MobiDB-lite"/>
    </source>
</evidence>
<dbReference type="AlphaFoldDB" id="A0AAD9NYK6"/>
<dbReference type="Gene3D" id="1.25.40.10">
    <property type="entry name" value="Tetratricopeptide repeat domain"/>
    <property type="match status" value="1"/>
</dbReference>
<dbReference type="SMART" id="SM00028">
    <property type="entry name" value="TPR"/>
    <property type="match status" value="3"/>
</dbReference>
<feature type="region of interest" description="Disordered" evidence="5">
    <location>
        <begin position="286"/>
        <end position="329"/>
    </location>
</feature>
<dbReference type="InterPro" id="IPR044244">
    <property type="entry name" value="TTC27/Emw1"/>
</dbReference>
<accession>A0AAD9NYK6</accession>
<dbReference type="Proteomes" id="UP001209878">
    <property type="component" value="Unassembled WGS sequence"/>
</dbReference>
<sequence>MNTLYSCRWHSVFSADSNDNVVELLLRGCYEKILSLQFAKDLLGTDSKELPAADSISLPDACIETGIEANLQQLLESDATPTAERDVAVLGVAVTCLQLFVQNNWVGPPMDQDPVSLLPEGYRQDDKLRRLTLDYVISALGVDGESIYGRTRYPIYLFLASTLLDLCQRHMPDLETVGWWRMRCAQIHQALFTERSPTLKARVDELIVSIGEKEMISGGKHRELAVQFHLEAGNLCHFYYDVAKALDHMTQAETLAQLQIGLTGALGKRTRFQENDISQLVLEVKRSSGDPDTADPAPSVPDQSSDGPDQSTNDSDQSTNPHKTPQRCLPKVAQYSSIHKRFLKHICSMDDDTVMERITIKEGEAVAMEKLSGVEQAVVLARCLEIRKSHEEDGNITQEEALAYITGVLCQSSNWSVTTKALLMRVYWEQGSSRRMERSIKQLEELVNQFRRPEPCAKERLYLLYCVQLPPLWIVQREQADVLQDVGALKSALDIYLRLQMWEDVIKCFAALGRQERAERIINEQLARQETPTLWCYLGDVTRKKEHYVKAWELSGGHFPRAQKALGYWFLQRGKYEEVLPCFQKSLDINPLQVGVWFSYGCAAMAAQQYTLAATAFRRCVSLNADNFEAWSNLATTYIKLNQKPRAFLTYQEALRCEYENWRIWENYMLVATDCGEFQEVIRAYHRILDIQDRYTEVGVLTILVKAVCEDLPDAKGEPASKLLKPLKELFGRITSKVHKSADIWRLYSQLSLSVKDPSQEDRELALQYKQKAHHCATQAPNWEKKVSGAVDVAQDSLQLIDAYMECIDGVESDTKVVKMLSSAKLSIKSVLVKIKKQHTDAVSEQLPSDLQGLCDDLETKLTVVTEKITSSQ</sequence>
<keyword evidence="7" id="KW-1185">Reference proteome</keyword>
<dbReference type="PANTHER" id="PTHR16193">
    <property type="entry name" value="TETRATRICOPEPTIDE REPEAT PROTEIN 27"/>
    <property type="match status" value="1"/>
</dbReference>
<dbReference type="EMBL" id="JAODUO010000249">
    <property type="protein sequence ID" value="KAK2184913.1"/>
    <property type="molecule type" value="Genomic_DNA"/>
</dbReference>
<comment type="similarity">
    <text evidence="3">Belongs to the TTC27 family.</text>
</comment>
<protein>
    <recommendedName>
        <fullName evidence="8">Tetratricopeptide repeat protein 27</fullName>
    </recommendedName>
</protein>
<gene>
    <name evidence="6" type="ORF">NP493_249g09042</name>
</gene>
<evidence type="ECO:0008006" key="8">
    <source>
        <dbReference type="Google" id="ProtNLM"/>
    </source>
</evidence>
<evidence type="ECO:0000256" key="2">
    <source>
        <dbReference type="ARBA" id="ARBA00022803"/>
    </source>
</evidence>
<evidence type="ECO:0000256" key="3">
    <source>
        <dbReference type="ARBA" id="ARBA00024020"/>
    </source>
</evidence>
<evidence type="ECO:0000256" key="4">
    <source>
        <dbReference type="PROSITE-ProRule" id="PRU00339"/>
    </source>
</evidence>
<comment type="caution">
    <text evidence="6">The sequence shown here is derived from an EMBL/GenBank/DDBJ whole genome shotgun (WGS) entry which is preliminary data.</text>
</comment>
<keyword evidence="1" id="KW-0677">Repeat</keyword>
<reference evidence="6" key="1">
    <citation type="journal article" date="2023" name="Mol. Biol. Evol.">
        <title>Third-Generation Sequencing Reveals the Adaptive Role of the Epigenome in Three Deep-Sea Polychaetes.</title>
        <authorList>
            <person name="Perez M."/>
            <person name="Aroh O."/>
            <person name="Sun Y."/>
            <person name="Lan Y."/>
            <person name="Juniper S.K."/>
            <person name="Young C.R."/>
            <person name="Angers B."/>
            <person name="Qian P.Y."/>
        </authorList>
    </citation>
    <scope>NUCLEOTIDE SEQUENCE</scope>
    <source>
        <strain evidence="6">R07B-5</strain>
    </source>
</reference>
<evidence type="ECO:0000313" key="6">
    <source>
        <dbReference type="EMBL" id="KAK2184913.1"/>
    </source>
</evidence>
<keyword evidence="2 4" id="KW-0802">TPR repeat</keyword>
<evidence type="ECO:0000313" key="7">
    <source>
        <dbReference type="Proteomes" id="UP001209878"/>
    </source>
</evidence>
<evidence type="ECO:0000256" key="1">
    <source>
        <dbReference type="ARBA" id="ARBA00022737"/>
    </source>
</evidence>
<dbReference type="PROSITE" id="PS50005">
    <property type="entry name" value="TPR"/>
    <property type="match status" value="2"/>
</dbReference>
<dbReference type="Pfam" id="PF13181">
    <property type="entry name" value="TPR_8"/>
    <property type="match status" value="1"/>
</dbReference>
<organism evidence="6 7">
    <name type="scientific">Ridgeia piscesae</name>
    <name type="common">Tubeworm</name>
    <dbReference type="NCBI Taxonomy" id="27915"/>
    <lineage>
        <taxon>Eukaryota</taxon>
        <taxon>Metazoa</taxon>
        <taxon>Spiralia</taxon>
        <taxon>Lophotrochozoa</taxon>
        <taxon>Annelida</taxon>
        <taxon>Polychaeta</taxon>
        <taxon>Sedentaria</taxon>
        <taxon>Canalipalpata</taxon>
        <taxon>Sabellida</taxon>
        <taxon>Siboglinidae</taxon>
        <taxon>Ridgeia</taxon>
    </lineage>
</organism>
<dbReference type="InterPro" id="IPR019734">
    <property type="entry name" value="TPR_rpt"/>
</dbReference>
<dbReference type="SUPFAM" id="SSF48452">
    <property type="entry name" value="TPR-like"/>
    <property type="match status" value="1"/>
</dbReference>